<feature type="transmembrane region" description="Helical" evidence="2">
    <location>
        <begin position="47"/>
        <end position="65"/>
    </location>
</feature>
<organism evidence="3 4">
    <name type="scientific">Chionoecetes opilio</name>
    <name type="common">Atlantic snow crab</name>
    <name type="synonym">Cancer opilio</name>
    <dbReference type="NCBI Taxonomy" id="41210"/>
    <lineage>
        <taxon>Eukaryota</taxon>
        <taxon>Metazoa</taxon>
        <taxon>Ecdysozoa</taxon>
        <taxon>Arthropoda</taxon>
        <taxon>Crustacea</taxon>
        <taxon>Multicrustacea</taxon>
        <taxon>Malacostraca</taxon>
        <taxon>Eumalacostraca</taxon>
        <taxon>Eucarida</taxon>
        <taxon>Decapoda</taxon>
        <taxon>Pleocyemata</taxon>
        <taxon>Brachyura</taxon>
        <taxon>Eubrachyura</taxon>
        <taxon>Majoidea</taxon>
        <taxon>Majidae</taxon>
        <taxon>Chionoecetes</taxon>
    </lineage>
</organism>
<dbReference type="Proteomes" id="UP000770661">
    <property type="component" value="Unassembled WGS sequence"/>
</dbReference>
<name>A0A8J4Y1A5_CHIOP</name>
<feature type="transmembrane region" description="Helical" evidence="2">
    <location>
        <begin position="72"/>
        <end position="93"/>
    </location>
</feature>
<dbReference type="OrthoDB" id="10529479at2759"/>
<evidence type="ECO:0000313" key="3">
    <source>
        <dbReference type="EMBL" id="KAG0718312.1"/>
    </source>
</evidence>
<gene>
    <name evidence="3" type="ORF">GWK47_052626</name>
</gene>
<keyword evidence="2" id="KW-0472">Membrane</keyword>
<dbReference type="AlphaFoldDB" id="A0A8J4Y1A5"/>
<evidence type="ECO:0000313" key="4">
    <source>
        <dbReference type="Proteomes" id="UP000770661"/>
    </source>
</evidence>
<comment type="caution">
    <text evidence="3">The sequence shown here is derived from an EMBL/GenBank/DDBJ whole genome shotgun (WGS) entry which is preliminary data.</text>
</comment>
<keyword evidence="2" id="KW-0812">Transmembrane</keyword>
<evidence type="ECO:0000256" key="1">
    <source>
        <dbReference type="SAM" id="MobiDB-lite"/>
    </source>
</evidence>
<protein>
    <submittedName>
        <fullName evidence="3">Uncharacterized protein</fullName>
    </submittedName>
</protein>
<reference evidence="3" key="1">
    <citation type="submission" date="2020-07" db="EMBL/GenBank/DDBJ databases">
        <title>The High-quality genome of the commercially important snow crab, Chionoecetes opilio.</title>
        <authorList>
            <person name="Jeong J.-H."/>
            <person name="Ryu S."/>
        </authorList>
    </citation>
    <scope>NUCLEOTIDE SEQUENCE</scope>
    <source>
        <strain evidence="3">MADBK_172401_WGS</strain>
        <tissue evidence="3">Digestive gland</tissue>
    </source>
</reference>
<feature type="region of interest" description="Disordered" evidence="1">
    <location>
        <begin position="216"/>
        <end position="247"/>
    </location>
</feature>
<evidence type="ECO:0000256" key="2">
    <source>
        <dbReference type="SAM" id="Phobius"/>
    </source>
</evidence>
<keyword evidence="4" id="KW-1185">Reference proteome</keyword>
<keyword evidence="2" id="KW-1133">Transmembrane helix</keyword>
<accession>A0A8J4Y1A5</accession>
<proteinExistence type="predicted"/>
<dbReference type="EMBL" id="JACEEZ010016236">
    <property type="protein sequence ID" value="KAG0718312.1"/>
    <property type="molecule type" value="Genomic_DNA"/>
</dbReference>
<sequence length="247" mass="26577">MIITEYNGCMPDHAHRAPHPASPCQRCAAQALQAPTPSPAAPQCHSLLGAAAAALILMVVAFVMNNQGQQRVAGICVAVAGLTVVLCLAARIFHHYTPRRRPEVHCDAPPSYKDAWRRAFYSRRMTEIQDCEDTVSNTSFSFLPHSNPEIQLASPSNVSPVAVGSPTHISGCSPDISPHSSSATTIPTASSSSTCRHHYVTCSAINCSHHYVDESQVAGSNEPPSYDEAMQSSLQKLRQDTEDEGDQ</sequence>